<gene>
    <name evidence="2" type="ordered locus">ACP_2405</name>
</gene>
<organism evidence="2 3">
    <name type="scientific">Acidobacterium capsulatum (strain ATCC 51196 / DSM 11244 / BCRC 80197 / JCM 7670 / NBRC 15755 / NCIMB 13165 / 161)</name>
    <dbReference type="NCBI Taxonomy" id="240015"/>
    <lineage>
        <taxon>Bacteria</taxon>
        <taxon>Pseudomonadati</taxon>
        <taxon>Acidobacteriota</taxon>
        <taxon>Terriglobia</taxon>
        <taxon>Terriglobales</taxon>
        <taxon>Acidobacteriaceae</taxon>
        <taxon>Acidobacterium</taxon>
    </lineage>
</organism>
<reference evidence="2 3" key="1">
    <citation type="journal article" date="2009" name="Appl. Environ. Microbiol.">
        <title>Three genomes from the phylum Acidobacteria provide insight into the lifestyles of these microorganisms in soils.</title>
        <authorList>
            <person name="Ward N.L."/>
            <person name="Challacombe J.F."/>
            <person name="Janssen P.H."/>
            <person name="Henrissat B."/>
            <person name="Coutinho P.M."/>
            <person name="Wu M."/>
            <person name="Xie G."/>
            <person name="Haft D.H."/>
            <person name="Sait M."/>
            <person name="Badger J."/>
            <person name="Barabote R.D."/>
            <person name="Bradley B."/>
            <person name="Brettin T.S."/>
            <person name="Brinkac L.M."/>
            <person name="Bruce D."/>
            <person name="Creasy T."/>
            <person name="Daugherty S.C."/>
            <person name="Davidsen T.M."/>
            <person name="DeBoy R.T."/>
            <person name="Detter J.C."/>
            <person name="Dodson R.J."/>
            <person name="Durkin A.S."/>
            <person name="Ganapathy A."/>
            <person name="Gwinn-Giglio M."/>
            <person name="Han C.S."/>
            <person name="Khouri H."/>
            <person name="Kiss H."/>
            <person name="Kothari S.P."/>
            <person name="Madupu R."/>
            <person name="Nelson K.E."/>
            <person name="Nelson W.C."/>
            <person name="Paulsen I."/>
            <person name="Penn K."/>
            <person name="Ren Q."/>
            <person name="Rosovitz M.J."/>
            <person name="Selengut J.D."/>
            <person name="Shrivastava S."/>
            <person name="Sullivan S.A."/>
            <person name="Tapia R."/>
            <person name="Thompson L.S."/>
            <person name="Watkins K.L."/>
            <person name="Yang Q."/>
            <person name="Yu C."/>
            <person name="Zafar N."/>
            <person name="Zhou L."/>
            <person name="Kuske C.R."/>
        </authorList>
    </citation>
    <scope>NUCLEOTIDE SEQUENCE [LARGE SCALE GENOMIC DNA]</scope>
    <source>
        <strain evidence="3">ATCC 51196 / DSM 11244 / BCRC 80197 / JCM 7670 / NBRC 15755 / NCIMB 13165 / 161</strain>
    </source>
</reference>
<keyword evidence="3" id="KW-1185">Reference proteome</keyword>
<dbReference type="HOGENOM" id="CLU_1076159_0_0_0"/>
<dbReference type="EMBL" id="CP001472">
    <property type="protein sequence ID" value="ACO31999.1"/>
    <property type="molecule type" value="Genomic_DNA"/>
</dbReference>
<evidence type="ECO:0000313" key="3">
    <source>
        <dbReference type="Proteomes" id="UP000002207"/>
    </source>
</evidence>
<evidence type="ECO:0000256" key="1">
    <source>
        <dbReference type="SAM" id="MobiDB-lite"/>
    </source>
</evidence>
<evidence type="ECO:0000313" key="2">
    <source>
        <dbReference type="EMBL" id="ACO31999.1"/>
    </source>
</evidence>
<sequence length="258" mass="26175">MSFLHGRSGDGDVAVAAFGLQQRDGGHLGGDGQDAGIDMGQPVFGDLFRLLAEVAQFDELAGLLLDGGVAAEKVDAAMLEGLNAGVLVERIGAVGTAGGVLETVLAGIEDVAFGRLAGFRVGDLEPFADLVLLPDVVIHVEHVGRPVQGGGDLDLVCWNAKAEVQAIERVLDVVEEAASADGDDVVDLLDACGVMRQGVEVRDLPGGSGGDELRIGGRGKTGHGGEGSSPRGGGDKGAAAEFAGTGVFHRFLAWGVDG</sequence>
<dbReference type="STRING" id="240015.ACP_2405"/>
<protein>
    <submittedName>
        <fullName evidence="2">Uncharacterized protein</fullName>
    </submittedName>
</protein>
<dbReference type="Proteomes" id="UP000002207">
    <property type="component" value="Chromosome"/>
</dbReference>
<dbReference type="KEGG" id="aca:ACP_2405"/>
<feature type="compositionally biased region" description="Gly residues" evidence="1">
    <location>
        <begin position="206"/>
        <end position="236"/>
    </location>
</feature>
<accession>C1F1A1</accession>
<proteinExistence type="predicted"/>
<name>C1F1A1_ACIC5</name>
<feature type="region of interest" description="Disordered" evidence="1">
    <location>
        <begin position="205"/>
        <end position="238"/>
    </location>
</feature>
<dbReference type="AlphaFoldDB" id="C1F1A1"/>
<dbReference type="InParanoid" id="C1F1A1"/>